<dbReference type="AlphaFoldDB" id="A0A7R9BYP0"/>
<organism evidence="2">
    <name type="scientific">Notodromas monacha</name>
    <dbReference type="NCBI Taxonomy" id="399045"/>
    <lineage>
        <taxon>Eukaryota</taxon>
        <taxon>Metazoa</taxon>
        <taxon>Ecdysozoa</taxon>
        <taxon>Arthropoda</taxon>
        <taxon>Crustacea</taxon>
        <taxon>Oligostraca</taxon>
        <taxon>Ostracoda</taxon>
        <taxon>Podocopa</taxon>
        <taxon>Podocopida</taxon>
        <taxon>Cypridocopina</taxon>
        <taxon>Cypridoidea</taxon>
        <taxon>Cyprididae</taxon>
        <taxon>Notodromas</taxon>
    </lineage>
</organism>
<dbReference type="EMBL" id="OA888625">
    <property type="protein sequence ID" value="CAD7283971.1"/>
    <property type="molecule type" value="Genomic_DNA"/>
</dbReference>
<dbReference type="GO" id="GO:0016251">
    <property type="term" value="F:RNA polymerase II general transcription initiation factor activity"/>
    <property type="evidence" value="ECO:0007669"/>
    <property type="project" value="TreeGrafter"/>
</dbReference>
<dbReference type="EMBL" id="CAJPEX010006588">
    <property type="protein sequence ID" value="CAG0924123.1"/>
    <property type="molecule type" value="Genomic_DNA"/>
</dbReference>
<sequence>MVFRFERYSNLKRLKINCNQVHIEEIRVENNAWIDFDLEDPLENLSDYDWKRLDNADEIDETFKIHLKESDPWCDGGELIIDLSECDSGNVSLNEDGSFDLIISMKFSLENPRSGVHFRTPLLKDGNIDWSLAHMFATPYYNSARSCFPCIDAPDKLCLWDLEFCVPKHMSAVSSGDLLKCIQFNNGKRLYRFSLRVPTAAQNIAFAVGNFIAHVDRHQPQITSFCTPEFVDIMQDAVDETWKMLAFFEGYFKSSILHDSYKQVRYPQT</sequence>
<keyword evidence="3" id="KW-1185">Reference proteome</keyword>
<protein>
    <recommendedName>
        <fullName evidence="1">Aminopeptidase N-like N-terminal domain-containing protein</fullName>
    </recommendedName>
</protein>
<evidence type="ECO:0000313" key="3">
    <source>
        <dbReference type="Proteomes" id="UP000678499"/>
    </source>
</evidence>
<dbReference type="PANTHER" id="PTHR15137:SF9">
    <property type="entry name" value="TRANSCRIPTION INITIATION FACTOR TFIID SUBUNIT 2"/>
    <property type="match status" value="1"/>
</dbReference>
<dbReference type="Pfam" id="PF17900">
    <property type="entry name" value="Peptidase_M1_N"/>
    <property type="match status" value="1"/>
</dbReference>
<reference evidence="2" key="1">
    <citation type="submission" date="2020-11" db="EMBL/GenBank/DDBJ databases">
        <authorList>
            <person name="Tran Van P."/>
        </authorList>
    </citation>
    <scope>NUCLEOTIDE SEQUENCE</scope>
</reference>
<dbReference type="SUPFAM" id="SSF63737">
    <property type="entry name" value="Leukotriene A4 hydrolase N-terminal domain"/>
    <property type="match status" value="1"/>
</dbReference>
<dbReference type="GO" id="GO:0003682">
    <property type="term" value="F:chromatin binding"/>
    <property type="evidence" value="ECO:0007669"/>
    <property type="project" value="TreeGrafter"/>
</dbReference>
<feature type="domain" description="Aminopeptidase N-like N-terminal" evidence="1">
    <location>
        <begin position="96"/>
        <end position="197"/>
    </location>
</feature>
<name>A0A7R9BYP0_9CRUS</name>
<dbReference type="InterPro" id="IPR042097">
    <property type="entry name" value="Aminopeptidase_N-like_N_sf"/>
</dbReference>
<accession>A0A7R9BYP0</accession>
<dbReference type="GO" id="GO:0006367">
    <property type="term" value="P:transcription initiation at RNA polymerase II promoter"/>
    <property type="evidence" value="ECO:0007669"/>
    <property type="project" value="TreeGrafter"/>
</dbReference>
<dbReference type="Proteomes" id="UP000678499">
    <property type="component" value="Unassembled WGS sequence"/>
</dbReference>
<evidence type="ECO:0000313" key="2">
    <source>
        <dbReference type="EMBL" id="CAD7283971.1"/>
    </source>
</evidence>
<dbReference type="GO" id="GO:0000976">
    <property type="term" value="F:transcription cis-regulatory region binding"/>
    <property type="evidence" value="ECO:0007669"/>
    <property type="project" value="TreeGrafter"/>
</dbReference>
<dbReference type="InterPro" id="IPR045357">
    <property type="entry name" value="Aminopeptidase_N-like_N"/>
</dbReference>
<proteinExistence type="predicted"/>
<dbReference type="Gene3D" id="2.60.40.1730">
    <property type="entry name" value="tricorn interacting facor f3 domain"/>
    <property type="match status" value="1"/>
</dbReference>
<dbReference type="OrthoDB" id="308861at2759"/>
<dbReference type="GO" id="GO:0005669">
    <property type="term" value="C:transcription factor TFIID complex"/>
    <property type="evidence" value="ECO:0007669"/>
    <property type="project" value="InterPro"/>
</dbReference>
<evidence type="ECO:0000259" key="1">
    <source>
        <dbReference type="Pfam" id="PF17900"/>
    </source>
</evidence>
<dbReference type="PANTHER" id="PTHR15137">
    <property type="entry name" value="TRANSCRIPTION INITIATION FACTOR TFIID"/>
    <property type="match status" value="1"/>
</dbReference>
<gene>
    <name evidence="2" type="ORF">NMOB1V02_LOCUS11579</name>
</gene>
<dbReference type="InterPro" id="IPR037813">
    <property type="entry name" value="TAF2"/>
</dbReference>